<dbReference type="NCBIfam" id="TIGR01856">
    <property type="entry name" value="hisJ_fam"/>
    <property type="match status" value="1"/>
</dbReference>
<evidence type="ECO:0000313" key="11">
    <source>
        <dbReference type="Proteomes" id="UP001597414"/>
    </source>
</evidence>
<dbReference type="EC" id="3.1.3.15" evidence="3 8"/>
<keyword evidence="5 8" id="KW-0378">Hydrolase</keyword>
<evidence type="ECO:0000256" key="4">
    <source>
        <dbReference type="ARBA" id="ARBA00022605"/>
    </source>
</evidence>
<comment type="similarity">
    <text evidence="2 8">Belongs to the PHP hydrolase family. HisK subfamily.</text>
</comment>
<dbReference type="PANTHER" id="PTHR21039">
    <property type="entry name" value="HISTIDINOL PHOSPHATASE-RELATED"/>
    <property type="match status" value="1"/>
</dbReference>
<keyword evidence="6 8" id="KW-0368">Histidine biosynthesis</keyword>
<evidence type="ECO:0000313" key="10">
    <source>
        <dbReference type="EMBL" id="MFD2201752.1"/>
    </source>
</evidence>
<dbReference type="InterPro" id="IPR004013">
    <property type="entry name" value="PHP_dom"/>
</dbReference>
<evidence type="ECO:0000256" key="1">
    <source>
        <dbReference type="ARBA" id="ARBA00004970"/>
    </source>
</evidence>
<gene>
    <name evidence="10" type="ORF">ACFSKV_09250</name>
</gene>
<accession>A0ABW5B6I3</accession>
<evidence type="ECO:0000256" key="5">
    <source>
        <dbReference type="ARBA" id="ARBA00022801"/>
    </source>
</evidence>
<dbReference type="CDD" id="cd12110">
    <property type="entry name" value="PHP_HisPPase_Hisj_like"/>
    <property type="match status" value="1"/>
</dbReference>
<evidence type="ECO:0000256" key="7">
    <source>
        <dbReference type="ARBA" id="ARBA00049158"/>
    </source>
</evidence>
<name>A0ABW5B6I3_9BACT</name>
<dbReference type="Proteomes" id="UP001597414">
    <property type="component" value="Unassembled WGS sequence"/>
</dbReference>
<keyword evidence="4 8" id="KW-0028">Amino-acid biosynthesis</keyword>
<dbReference type="InterPro" id="IPR010140">
    <property type="entry name" value="Histidinol_P_phosphatase_HisJ"/>
</dbReference>
<dbReference type="Pfam" id="PF02811">
    <property type="entry name" value="PHP"/>
    <property type="match status" value="1"/>
</dbReference>
<dbReference type="SUPFAM" id="SSF89550">
    <property type="entry name" value="PHP domain-like"/>
    <property type="match status" value="1"/>
</dbReference>
<comment type="caution">
    <text evidence="10">The sequence shown here is derived from an EMBL/GenBank/DDBJ whole genome shotgun (WGS) entry which is preliminary data.</text>
</comment>
<evidence type="ECO:0000259" key="9">
    <source>
        <dbReference type="Pfam" id="PF02811"/>
    </source>
</evidence>
<keyword evidence="11" id="KW-1185">Reference proteome</keyword>
<feature type="domain" description="PHP" evidence="9">
    <location>
        <begin position="6"/>
        <end position="208"/>
    </location>
</feature>
<evidence type="ECO:0000256" key="2">
    <source>
        <dbReference type="ARBA" id="ARBA00009152"/>
    </source>
</evidence>
<proteinExistence type="inferred from homology"/>
<dbReference type="PANTHER" id="PTHR21039:SF0">
    <property type="entry name" value="HISTIDINOL-PHOSPHATASE"/>
    <property type="match status" value="1"/>
</dbReference>
<dbReference type="RefSeq" id="WP_380801688.1">
    <property type="nucleotide sequence ID" value="NZ_JBHUIV010000014.1"/>
</dbReference>
<dbReference type="Gene3D" id="3.20.20.140">
    <property type="entry name" value="Metal-dependent hydrolases"/>
    <property type="match status" value="1"/>
</dbReference>
<evidence type="ECO:0000256" key="3">
    <source>
        <dbReference type="ARBA" id="ARBA00013085"/>
    </source>
</evidence>
<reference evidence="11" key="1">
    <citation type="journal article" date="2019" name="Int. J. Syst. Evol. Microbiol.">
        <title>The Global Catalogue of Microorganisms (GCM) 10K type strain sequencing project: providing services to taxonomists for standard genome sequencing and annotation.</title>
        <authorList>
            <consortium name="The Broad Institute Genomics Platform"/>
            <consortium name="The Broad Institute Genome Sequencing Center for Infectious Disease"/>
            <person name="Wu L."/>
            <person name="Ma J."/>
        </authorList>
    </citation>
    <scope>NUCLEOTIDE SEQUENCE [LARGE SCALE GENOMIC DNA]</scope>
    <source>
        <strain evidence="11">KCTC 19812</strain>
    </source>
</reference>
<comment type="catalytic activity">
    <reaction evidence="7 8">
        <text>L-histidinol phosphate + H2O = L-histidinol + phosphate</text>
        <dbReference type="Rhea" id="RHEA:14465"/>
        <dbReference type="ChEBI" id="CHEBI:15377"/>
        <dbReference type="ChEBI" id="CHEBI:43474"/>
        <dbReference type="ChEBI" id="CHEBI:57699"/>
        <dbReference type="ChEBI" id="CHEBI:57980"/>
        <dbReference type="EC" id="3.1.3.15"/>
    </reaction>
</comment>
<organism evidence="10 11">
    <name type="scientific">Shivajiella indica</name>
    <dbReference type="NCBI Taxonomy" id="872115"/>
    <lineage>
        <taxon>Bacteria</taxon>
        <taxon>Pseudomonadati</taxon>
        <taxon>Bacteroidota</taxon>
        <taxon>Cytophagia</taxon>
        <taxon>Cytophagales</taxon>
        <taxon>Cyclobacteriaceae</taxon>
        <taxon>Shivajiella</taxon>
    </lineage>
</organism>
<evidence type="ECO:0000256" key="6">
    <source>
        <dbReference type="ARBA" id="ARBA00023102"/>
    </source>
</evidence>
<comment type="pathway">
    <text evidence="1 8">Amino-acid biosynthesis; L-histidine biosynthesis; L-histidine from 5-phospho-alpha-D-ribose 1-diphosphate: step 8/9.</text>
</comment>
<dbReference type="InterPro" id="IPR016195">
    <property type="entry name" value="Pol/histidinol_Pase-like"/>
</dbReference>
<protein>
    <recommendedName>
        <fullName evidence="3 8">Histidinol-phosphatase</fullName>
        <shortName evidence="8">HolPase</shortName>
        <ecNumber evidence="3 8">3.1.3.15</ecNumber>
    </recommendedName>
</protein>
<dbReference type="EMBL" id="JBHUIV010000014">
    <property type="protein sequence ID" value="MFD2201752.1"/>
    <property type="molecule type" value="Genomic_DNA"/>
</dbReference>
<sequence>MPWTNYHNHCKYCDGVEDIETHVENAIREGIISMGFSSHSPVFFENKWSMNVTDMPLYLRDIQLAKEKFSDQIEIYKSMEIDFFPEQSGVINKWTEDLELDYSIGSVHFIDAFEDGIPWEIDGPLLTFEKGLNEIFDNDIRCVLEKYFDYTIQMLENDCPTILGHVDKIKMQNHHSFFFSESEAWYIDLLKQTLEVAAKSGVIVEVNTRGLYKKRASETYPGIFGLQLLKDFGLPVCLNSDAHHPKEIIGEFENTAKLLKQIGFNELMVLKNNTWQARPFDLSGIHW</sequence>
<evidence type="ECO:0000256" key="8">
    <source>
        <dbReference type="RuleBase" id="RU366003"/>
    </source>
</evidence>